<evidence type="ECO:0000256" key="1">
    <source>
        <dbReference type="PROSITE-ProRule" id="PRU00409"/>
    </source>
</evidence>
<dbReference type="GO" id="GO:0018169">
    <property type="term" value="F:ribosomal S6-glutamic acid ligase activity"/>
    <property type="evidence" value="ECO:0007669"/>
    <property type="project" value="TreeGrafter"/>
</dbReference>
<dbReference type="GO" id="GO:0005737">
    <property type="term" value="C:cytoplasm"/>
    <property type="evidence" value="ECO:0007669"/>
    <property type="project" value="TreeGrafter"/>
</dbReference>
<proteinExistence type="predicted"/>
<keyword evidence="1" id="KW-0547">Nucleotide-binding</keyword>
<dbReference type="NCBIfam" id="TIGR02291">
    <property type="entry name" value="rimK_rel_E_lig"/>
    <property type="match status" value="1"/>
</dbReference>
<protein>
    <recommendedName>
        <fullName evidence="2">ATP-grasp domain-containing protein</fullName>
    </recommendedName>
</protein>
<evidence type="ECO:0000259" key="2">
    <source>
        <dbReference type="PROSITE" id="PS50975"/>
    </source>
</evidence>
<dbReference type="PROSITE" id="PS50975">
    <property type="entry name" value="ATP_GRASP"/>
    <property type="match status" value="1"/>
</dbReference>
<dbReference type="InterPro" id="IPR039523">
    <property type="entry name" value="RimK-rel_E_lig_ATP-grasp"/>
</dbReference>
<dbReference type="GO" id="GO:0046872">
    <property type="term" value="F:metal ion binding"/>
    <property type="evidence" value="ECO:0007669"/>
    <property type="project" value="InterPro"/>
</dbReference>
<dbReference type="PANTHER" id="PTHR21621">
    <property type="entry name" value="RIBOSOMAL PROTEIN S6 MODIFICATION PROTEIN"/>
    <property type="match status" value="1"/>
</dbReference>
<dbReference type="PANTHER" id="PTHR21621:SF0">
    <property type="entry name" value="BETA-CITRYLGLUTAMATE SYNTHASE B-RELATED"/>
    <property type="match status" value="1"/>
</dbReference>
<dbReference type="GO" id="GO:0009432">
    <property type="term" value="P:SOS response"/>
    <property type="evidence" value="ECO:0007669"/>
    <property type="project" value="TreeGrafter"/>
</dbReference>
<gene>
    <name evidence="3" type="ORF">PGBELJNO_00026</name>
</gene>
<evidence type="ECO:0000313" key="3">
    <source>
        <dbReference type="EMBL" id="QNO47628.1"/>
    </source>
</evidence>
<organism evidence="3">
    <name type="scientific">Candidatus Methanogaster sp. ANME-2c ERB4</name>
    <dbReference type="NCBI Taxonomy" id="2759911"/>
    <lineage>
        <taxon>Archaea</taxon>
        <taxon>Methanobacteriati</taxon>
        <taxon>Methanobacteriota</taxon>
        <taxon>Stenosarchaea group</taxon>
        <taxon>Methanomicrobia</taxon>
        <taxon>Methanosarcinales</taxon>
        <taxon>ANME-2 cluster</taxon>
        <taxon>Candidatus Methanogasteraceae</taxon>
        <taxon>Candidatus Methanogaster</taxon>
    </lineage>
</organism>
<reference evidence="3" key="1">
    <citation type="submission" date="2020-06" db="EMBL/GenBank/DDBJ databases">
        <title>Unique genomic features of the anaerobic methanotrophic archaea.</title>
        <authorList>
            <person name="Chadwick G.L."/>
            <person name="Skennerton C.T."/>
            <person name="Laso-Perez R."/>
            <person name="Leu A.O."/>
            <person name="Speth D.R."/>
            <person name="Yu H."/>
            <person name="Morgan-Lang C."/>
            <person name="Hatzenpichler R."/>
            <person name="Goudeau D."/>
            <person name="Malmstrom R."/>
            <person name="Brazelton W.J."/>
            <person name="Woyke T."/>
            <person name="Hallam S.J."/>
            <person name="Tyson G.W."/>
            <person name="Wegener G."/>
            <person name="Boetius A."/>
            <person name="Orphan V."/>
        </authorList>
    </citation>
    <scope>NUCLEOTIDE SEQUENCE</scope>
</reference>
<dbReference type="InterPro" id="IPR011758">
    <property type="entry name" value="RimK-rel_E_lig"/>
</dbReference>
<dbReference type="Gene3D" id="3.30.470.20">
    <property type="entry name" value="ATP-grasp fold, B domain"/>
    <property type="match status" value="1"/>
</dbReference>
<sequence length="319" mass="34600">MITLLPGLFGKNKEVVGINARNIGYIFAENPRKLLNLVDDKLKTKELLKSVGIPFPEVYGVFSVVYELKNLEKVMDRDEFVIKPSSGAGGRGIVVIKGRVEGAWVKSSGKTITLSEIRKHCSEVLEGVYSLDGSPTPVFFESLIKSHHALAKVSFEGVPDVRIISYRGVPVMAMVRLPTRESSGKANLHQGALGAGIKISGGQTIHAIRKDKPVHTHPDTGSTLIGVEIPFWEEILEISSKSYDAVGLGYLGVDVAIDCETGPLVLELNARPGLSIQNANQCGIARRLEVIEAMDLENVSSAERVAIAVELDENDWAAF</sequence>
<name>A0A7G9YHZ4_9EURY</name>
<dbReference type="Pfam" id="PF14397">
    <property type="entry name" value="ATPgrasp_ST"/>
    <property type="match status" value="1"/>
</dbReference>
<keyword evidence="1" id="KW-0067">ATP-binding</keyword>
<accession>A0A7G9YHZ4</accession>
<dbReference type="SUPFAM" id="SSF56059">
    <property type="entry name" value="Glutathione synthetase ATP-binding domain-like"/>
    <property type="match status" value="1"/>
</dbReference>
<dbReference type="AlphaFoldDB" id="A0A7G9YHZ4"/>
<feature type="domain" description="ATP-grasp" evidence="2">
    <location>
        <begin position="45"/>
        <end position="295"/>
    </location>
</feature>
<dbReference type="EMBL" id="MT631268">
    <property type="protein sequence ID" value="QNO47628.1"/>
    <property type="molecule type" value="Genomic_DNA"/>
</dbReference>
<dbReference type="InterPro" id="IPR011761">
    <property type="entry name" value="ATP-grasp"/>
</dbReference>
<dbReference type="GO" id="GO:0005524">
    <property type="term" value="F:ATP binding"/>
    <property type="evidence" value="ECO:0007669"/>
    <property type="project" value="UniProtKB-UniRule"/>
</dbReference>